<evidence type="ECO:0000256" key="3">
    <source>
        <dbReference type="ARBA" id="ARBA00022670"/>
    </source>
</evidence>
<keyword evidence="9" id="KW-1185">Reference proteome</keyword>
<dbReference type="SUPFAM" id="SSF53474">
    <property type="entry name" value="alpha/beta-Hydrolases"/>
    <property type="match status" value="1"/>
</dbReference>
<dbReference type="PRINTS" id="PR00724">
    <property type="entry name" value="CRBOXYPTASEC"/>
</dbReference>
<organism evidence="8 9">
    <name type="scientific">Chilo suppressalis</name>
    <name type="common">Asiatic rice borer moth</name>
    <dbReference type="NCBI Taxonomy" id="168631"/>
    <lineage>
        <taxon>Eukaryota</taxon>
        <taxon>Metazoa</taxon>
        <taxon>Ecdysozoa</taxon>
        <taxon>Arthropoda</taxon>
        <taxon>Hexapoda</taxon>
        <taxon>Insecta</taxon>
        <taxon>Pterygota</taxon>
        <taxon>Neoptera</taxon>
        <taxon>Endopterygota</taxon>
        <taxon>Lepidoptera</taxon>
        <taxon>Glossata</taxon>
        <taxon>Ditrysia</taxon>
        <taxon>Pyraloidea</taxon>
        <taxon>Crambidae</taxon>
        <taxon>Crambinae</taxon>
        <taxon>Chilo</taxon>
    </lineage>
</organism>
<keyword evidence="3" id="KW-0645">Protease</keyword>
<keyword evidence="7" id="KW-0812">Transmembrane</keyword>
<dbReference type="InterPro" id="IPR001563">
    <property type="entry name" value="Peptidase_S10"/>
</dbReference>
<evidence type="ECO:0008006" key="10">
    <source>
        <dbReference type="Google" id="ProtNLM"/>
    </source>
</evidence>
<feature type="transmembrane region" description="Helical" evidence="7">
    <location>
        <begin position="7"/>
        <end position="29"/>
    </location>
</feature>
<evidence type="ECO:0000313" key="8">
    <source>
        <dbReference type="EMBL" id="CAH0692929.1"/>
    </source>
</evidence>
<evidence type="ECO:0000256" key="6">
    <source>
        <dbReference type="ARBA" id="ARBA00023180"/>
    </source>
</evidence>
<evidence type="ECO:0000313" key="9">
    <source>
        <dbReference type="Proteomes" id="UP001153292"/>
    </source>
</evidence>
<accession>A0ABN8EG76</accession>
<keyword evidence="2" id="KW-0121">Carboxypeptidase</keyword>
<evidence type="ECO:0000256" key="2">
    <source>
        <dbReference type="ARBA" id="ARBA00022645"/>
    </source>
</evidence>
<dbReference type="Gene3D" id="3.40.50.1820">
    <property type="entry name" value="alpha/beta hydrolase"/>
    <property type="match status" value="1"/>
</dbReference>
<proteinExistence type="inferred from homology"/>
<keyword evidence="4" id="KW-0732">Signal</keyword>
<reference evidence="8" key="1">
    <citation type="submission" date="2021-12" db="EMBL/GenBank/DDBJ databases">
        <authorList>
            <person name="King R."/>
        </authorList>
    </citation>
    <scope>NUCLEOTIDE SEQUENCE</scope>
</reference>
<sequence length="452" mass="49993">MKKSLIITVSVAAAVVAATGLAVLIWWLVTNSEVTGDRYETIVLEGNGFGDIRHQAAFTRIAGSGDIFWWFYPTLAEDPTLKPIVLWLDGVTGLPPSLLANFGMFGPFDFNLNRRNNSWIDEFNLLFMDGPIGSGFSTVADNGEIPKTIDTNTNHLILALRSFYEQNRELYQAPLYIIGQGYGGQMAVSLALGLYNARDFSPNLKGLILGNAIISPALVMTKLGFYLEELAYIDNKGREAIENLSNEINESINQGSLEAAYNSFLTLDKFVNENAGAVAVNLNYIVEKLTQDNSTDDFGQTRTLRGVTGYSSSFKHFMDQTVAPALGIANPDFDGRRQAVVQNFKNTYMIPATSKVEAVLDSMNITVMIYNGNLDAVSNTPGQLQWVNNLQWSGQTQFLNSPRQPLIVNNYLEGYFRQTRQLSFYWINVAGLSAPLDNAAAVKRALQDILRL</sequence>
<dbReference type="PANTHER" id="PTHR11802:SF3">
    <property type="entry name" value="RETINOID-INDUCIBLE SERINE CARBOXYPEPTIDASE"/>
    <property type="match status" value="1"/>
</dbReference>
<dbReference type="Pfam" id="PF00450">
    <property type="entry name" value="Peptidase_S10"/>
    <property type="match status" value="1"/>
</dbReference>
<evidence type="ECO:0000256" key="5">
    <source>
        <dbReference type="ARBA" id="ARBA00022801"/>
    </source>
</evidence>
<name>A0ABN8EG76_CHISP</name>
<dbReference type="InterPro" id="IPR029058">
    <property type="entry name" value="AB_hydrolase_fold"/>
</dbReference>
<keyword evidence="5" id="KW-0378">Hydrolase</keyword>
<protein>
    <recommendedName>
        <fullName evidence="10">Serine carboxypeptidase-like 51</fullName>
    </recommendedName>
</protein>
<evidence type="ECO:0000256" key="1">
    <source>
        <dbReference type="ARBA" id="ARBA00009431"/>
    </source>
</evidence>
<dbReference type="PANTHER" id="PTHR11802">
    <property type="entry name" value="SERINE PROTEASE FAMILY S10 SERINE CARBOXYPEPTIDASE"/>
    <property type="match status" value="1"/>
</dbReference>
<gene>
    <name evidence="8" type="ORF">CHILSU_LOCUS10421</name>
</gene>
<keyword evidence="6" id="KW-0325">Glycoprotein</keyword>
<evidence type="ECO:0000256" key="4">
    <source>
        <dbReference type="ARBA" id="ARBA00022729"/>
    </source>
</evidence>
<dbReference type="EMBL" id="OU963900">
    <property type="protein sequence ID" value="CAH0692929.1"/>
    <property type="molecule type" value="Genomic_DNA"/>
</dbReference>
<comment type="similarity">
    <text evidence="1">Belongs to the peptidase S10 family.</text>
</comment>
<keyword evidence="7" id="KW-0472">Membrane</keyword>
<dbReference type="Proteomes" id="UP001153292">
    <property type="component" value="Chromosome 7"/>
</dbReference>
<evidence type="ECO:0000256" key="7">
    <source>
        <dbReference type="SAM" id="Phobius"/>
    </source>
</evidence>
<keyword evidence="7" id="KW-1133">Transmembrane helix</keyword>